<protein>
    <submittedName>
        <fullName evidence="2">Uncharacterized protein</fullName>
    </submittedName>
</protein>
<dbReference type="KEGG" id="cdep:91084461"/>
<feature type="compositionally biased region" description="Basic and acidic residues" evidence="1">
    <location>
        <begin position="241"/>
        <end position="252"/>
    </location>
</feature>
<reference evidence="2" key="3">
    <citation type="submission" date="2024-01" db="EMBL/GenBank/DDBJ databases">
        <authorList>
            <person name="Coelho M.A."/>
            <person name="David-Palma M."/>
            <person name="Shea T."/>
            <person name="Sun S."/>
            <person name="Cuomo C.A."/>
            <person name="Heitman J."/>
        </authorList>
    </citation>
    <scope>NUCLEOTIDE SEQUENCE</scope>
    <source>
        <strain evidence="2">CBS 7841</strain>
    </source>
</reference>
<accession>A0A1E3IZF6</accession>
<dbReference type="VEuPathDB" id="FungiDB:L203_00096"/>
<gene>
    <name evidence="2" type="ORF">L203_100245</name>
</gene>
<dbReference type="AlphaFoldDB" id="A0A1E3IZF6"/>
<evidence type="ECO:0000256" key="1">
    <source>
        <dbReference type="SAM" id="MobiDB-lite"/>
    </source>
</evidence>
<dbReference type="Proteomes" id="UP000094043">
    <property type="component" value="Chromosome 1"/>
</dbReference>
<feature type="region of interest" description="Disordered" evidence="1">
    <location>
        <begin position="130"/>
        <end position="157"/>
    </location>
</feature>
<reference evidence="2" key="2">
    <citation type="journal article" date="2022" name="Elife">
        <title>Obligate sexual reproduction of a homothallic fungus closely related to the Cryptococcus pathogenic species complex.</title>
        <authorList>
            <person name="Passer A.R."/>
            <person name="Clancey S.A."/>
            <person name="Shea T."/>
            <person name="David-Palma M."/>
            <person name="Averette A.F."/>
            <person name="Boekhout T."/>
            <person name="Porcel B.M."/>
            <person name="Nowrousian M."/>
            <person name="Cuomo C.A."/>
            <person name="Sun S."/>
            <person name="Heitman J."/>
            <person name="Coelho M.A."/>
        </authorList>
    </citation>
    <scope>NUCLEOTIDE SEQUENCE</scope>
    <source>
        <strain evidence="2">CBS 7841</strain>
    </source>
</reference>
<dbReference type="EMBL" id="CP143784">
    <property type="protein sequence ID" value="WVN85103.1"/>
    <property type="molecule type" value="Genomic_DNA"/>
</dbReference>
<feature type="compositionally biased region" description="Basic residues" evidence="1">
    <location>
        <begin position="10"/>
        <end position="20"/>
    </location>
</feature>
<sequence>MSHYAVAPANKHKSGGLMRHHPSIRATDRLPYAESVSVQVHYLQPAAFIVSPHNHITNARAITQGEYDTEGARISPVPEDHPQNVYEKSCEDVGRIEPFDDEKQQAQQDNSFGNPAIAQVREESFFNQHLPNEIRTPSSQVQQQPRGYMRRSQQDQQILKSTSMEKMPPPLNHPTQYHSFRQPQQQTLFQSQIGGNSRLFQDGQRQPKDSLQPSSNRINTNAEQFVQRSATPVNHLFQKHSRTESRSSHETPRISLSASSCHIRKESNDKDARRTESTIPRNSLASYQMQESMPEQSQVTTDDSELPARGSLQALVFDDDSSVVDFAGTEYDLDASSDKGTLQNPYRESIFNFTPNLKSSHRINRTNPKTRFVIPKTFEDHTSLLKSINVQAIWQERLKMANKYNHEPEWADYQQPIEEQNLRMENARKKYTIFMNRICALSQLKDSVLESKRLLTDRYVDAGEQLSEQCVDLQLATRHTAKKRRT</sequence>
<organism evidence="2 3">
    <name type="scientific">Cryptococcus depauperatus CBS 7841</name>
    <dbReference type="NCBI Taxonomy" id="1295531"/>
    <lineage>
        <taxon>Eukaryota</taxon>
        <taxon>Fungi</taxon>
        <taxon>Dikarya</taxon>
        <taxon>Basidiomycota</taxon>
        <taxon>Agaricomycotina</taxon>
        <taxon>Tremellomycetes</taxon>
        <taxon>Tremellales</taxon>
        <taxon>Cryptococcaceae</taxon>
        <taxon>Cryptococcus</taxon>
    </lineage>
</organism>
<feature type="compositionally biased region" description="Polar residues" evidence="1">
    <location>
        <begin position="277"/>
        <end position="301"/>
    </location>
</feature>
<feature type="compositionally biased region" description="Basic and acidic residues" evidence="1">
    <location>
        <begin position="263"/>
        <end position="276"/>
    </location>
</feature>
<feature type="region of interest" description="Disordered" evidence="1">
    <location>
        <begin position="1"/>
        <end position="20"/>
    </location>
</feature>
<dbReference type="GeneID" id="91084461"/>
<reference evidence="2" key="1">
    <citation type="submission" date="2016-06" db="EMBL/GenBank/DDBJ databases">
        <authorList>
            <person name="Cuomo C."/>
            <person name="Litvintseva A."/>
            <person name="Heitman J."/>
            <person name="Chen Y."/>
            <person name="Sun S."/>
            <person name="Springer D."/>
            <person name="Dromer F."/>
            <person name="Young S."/>
            <person name="Zeng Q."/>
            <person name="Chapman S."/>
            <person name="Gujja S."/>
            <person name="Saif S."/>
            <person name="Birren B."/>
        </authorList>
    </citation>
    <scope>NUCLEOTIDE SEQUENCE</scope>
    <source>
        <strain evidence="2">CBS 7841</strain>
    </source>
</reference>
<proteinExistence type="predicted"/>
<feature type="compositionally biased region" description="Polar residues" evidence="1">
    <location>
        <begin position="130"/>
        <end position="145"/>
    </location>
</feature>
<dbReference type="RefSeq" id="XP_066065804.1">
    <property type="nucleotide sequence ID" value="XM_066209707.1"/>
</dbReference>
<evidence type="ECO:0000313" key="3">
    <source>
        <dbReference type="Proteomes" id="UP000094043"/>
    </source>
</evidence>
<name>A0A1E3IZF6_9TREE</name>
<dbReference type="OrthoDB" id="2573392at2759"/>
<keyword evidence="3" id="KW-1185">Reference proteome</keyword>
<evidence type="ECO:0000313" key="2">
    <source>
        <dbReference type="EMBL" id="WVN85103.1"/>
    </source>
</evidence>
<feature type="region of interest" description="Disordered" evidence="1">
    <location>
        <begin position="224"/>
        <end position="306"/>
    </location>
</feature>